<keyword evidence="10" id="KW-1185">Reference proteome</keyword>
<accession>A0ABM5FGT2</accession>
<reference evidence="10" key="1">
    <citation type="submission" date="2025-05" db="UniProtKB">
        <authorList>
            <consortium name="RefSeq"/>
        </authorList>
    </citation>
    <scope>NUCLEOTIDE SEQUENCE [LARGE SCALE GENOMIC DNA]</scope>
</reference>
<evidence type="ECO:0000259" key="8">
    <source>
        <dbReference type="PROSITE" id="PS50157"/>
    </source>
</evidence>
<dbReference type="PROSITE" id="PS50157">
    <property type="entry name" value="ZINC_FINGER_C2H2_2"/>
    <property type="match status" value="8"/>
</dbReference>
<protein>
    <submittedName>
        <fullName evidence="11">Uncharacterized protein isoform X2</fullName>
    </submittedName>
</protein>
<evidence type="ECO:0000256" key="2">
    <source>
        <dbReference type="ARBA" id="ARBA00022737"/>
    </source>
</evidence>
<evidence type="ECO:0000259" key="9">
    <source>
        <dbReference type="PROSITE" id="PS50805"/>
    </source>
</evidence>
<dbReference type="Gene3D" id="6.10.140.140">
    <property type="match status" value="1"/>
</dbReference>
<evidence type="ECO:0000256" key="1">
    <source>
        <dbReference type="ARBA" id="ARBA00022723"/>
    </source>
</evidence>
<evidence type="ECO:0000256" key="7">
    <source>
        <dbReference type="SAM" id="MobiDB-lite"/>
    </source>
</evidence>
<feature type="compositionally biased region" description="Basic and acidic residues" evidence="7">
    <location>
        <begin position="290"/>
        <end position="304"/>
    </location>
</feature>
<feature type="region of interest" description="Disordered" evidence="7">
    <location>
        <begin position="271"/>
        <end position="376"/>
    </location>
</feature>
<keyword evidence="1" id="KW-0479">Metal-binding</keyword>
<dbReference type="InterPro" id="IPR001909">
    <property type="entry name" value="KRAB"/>
</dbReference>
<dbReference type="GeneID" id="110090644"/>
<evidence type="ECO:0000313" key="10">
    <source>
        <dbReference type="Proteomes" id="UP001652642"/>
    </source>
</evidence>
<feature type="domain" description="C2H2-type" evidence="8">
    <location>
        <begin position="478"/>
        <end position="505"/>
    </location>
</feature>
<organism evidence="10 11">
    <name type="scientific">Pogona vitticeps</name>
    <name type="common">central bearded dragon</name>
    <dbReference type="NCBI Taxonomy" id="103695"/>
    <lineage>
        <taxon>Eukaryota</taxon>
        <taxon>Metazoa</taxon>
        <taxon>Chordata</taxon>
        <taxon>Craniata</taxon>
        <taxon>Vertebrata</taxon>
        <taxon>Euteleostomi</taxon>
        <taxon>Lepidosauria</taxon>
        <taxon>Squamata</taxon>
        <taxon>Bifurcata</taxon>
        <taxon>Unidentata</taxon>
        <taxon>Episquamata</taxon>
        <taxon>Toxicofera</taxon>
        <taxon>Iguania</taxon>
        <taxon>Acrodonta</taxon>
        <taxon>Agamidae</taxon>
        <taxon>Amphibolurinae</taxon>
        <taxon>Pogona</taxon>
    </lineage>
</organism>
<name>A0ABM5FGT2_9SAUR</name>
<keyword evidence="4" id="KW-0862">Zinc</keyword>
<dbReference type="Gene3D" id="3.30.160.60">
    <property type="entry name" value="Classic Zinc Finger"/>
    <property type="match status" value="8"/>
</dbReference>
<feature type="coiled-coil region" evidence="6">
    <location>
        <begin position="41"/>
        <end position="97"/>
    </location>
</feature>
<evidence type="ECO:0000256" key="5">
    <source>
        <dbReference type="PROSITE-ProRule" id="PRU00042"/>
    </source>
</evidence>
<evidence type="ECO:0000313" key="11">
    <source>
        <dbReference type="RefSeq" id="XP_072844612.1"/>
    </source>
</evidence>
<dbReference type="PROSITE" id="PS50805">
    <property type="entry name" value="KRAB"/>
    <property type="match status" value="1"/>
</dbReference>
<keyword evidence="2" id="KW-0677">Repeat</keyword>
<gene>
    <name evidence="11" type="primary">LOC110090644</name>
</gene>
<feature type="domain" description="C2H2-type" evidence="8">
    <location>
        <begin position="562"/>
        <end position="589"/>
    </location>
</feature>
<evidence type="ECO:0000256" key="3">
    <source>
        <dbReference type="ARBA" id="ARBA00022771"/>
    </source>
</evidence>
<dbReference type="SUPFAM" id="SSF109640">
    <property type="entry name" value="KRAB domain (Kruppel-associated box)"/>
    <property type="match status" value="1"/>
</dbReference>
<feature type="compositionally biased region" description="Basic and acidic residues" evidence="7">
    <location>
        <begin position="351"/>
        <end position="369"/>
    </location>
</feature>
<dbReference type="SMART" id="SM00355">
    <property type="entry name" value="ZnF_C2H2"/>
    <property type="match status" value="8"/>
</dbReference>
<dbReference type="InterPro" id="IPR036051">
    <property type="entry name" value="KRAB_dom_sf"/>
</dbReference>
<feature type="compositionally biased region" description="Polar residues" evidence="7">
    <location>
        <begin position="644"/>
        <end position="654"/>
    </location>
</feature>
<evidence type="ECO:0000256" key="6">
    <source>
        <dbReference type="SAM" id="Coils"/>
    </source>
</evidence>
<proteinExistence type="predicted"/>
<feature type="domain" description="C2H2-type" evidence="8">
    <location>
        <begin position="590"/>
        <end position="612"/>
    </location>
</feature>
<dbReference type="RefSeq" id="XP_072844612.1">
    <property type="nucleotide sequence ID" value="XM_072988511.1"/>
</dbReference>
<dbReference type="Proteomes" id="UP001652642">
    <property type="component" value="Chromosome 2"/>
</dbReference>
<dbReference type="InterPro" id="IPR036236">
    <property type="entry name" value="Znf_C2H2_sf"/>
</dbReference>
<sequence length="654" mass="75518">MRCFWLYIQSIFPTRNLLICSWNSDSEMERTITWVLPDSVNEETEEMKAESLKKSEDLLRRTNIERQTITKEWKDLQRFLEEQREHVLQSLDELEREIIRRRDQPIWEGPERRSTFQENVDGNQKPLANSFLGTKRTNTAFPIQSRFAELEERMSQFSEKRTVLREVLLTFKEILELELGHSASPTFLSGCRKKSFYSKFLCSCRRSREKIGLLHLAQEPVSFEQVAVHFTEGEWALLNPHQRALHRDVMQENYENVNSLVLSIAASDTNCTDEGDKGTRLIPSSQGSPESKDCHVPKRAHDDGQESVTEIEKNLLPGNSKENGSQETPLRRNEQRQQQAQSGRQRPHIQRKSERQQKVEQKTRGEKDISSQAAGQALGKAIFQKESSKDRKPRACPKCGKVFHQSVLLLKHKRTHTRKEPHQCSECGKIFSELSHLRKHRRTHRKEKRFACVDCGKVFHRSSHLASHRGIHAGLKPHLCSACGKSFRRGPDLRRHQQIHTGEKLHRCLDCGKSFGLSSSLIKHQRIHTGEKPYKCTHCRKSFSQKSHLIVHKRTHSRDKPFKCSFCRTGFTQKAHLVSHQRTHTGEKPFKCSDCGKSFKLNSARMKHERGHGEGLDAQAVRKLSVGAPASQSMEKSKRKLNYRNVQRQGNASD</sequence>
<evidence type="ECO:0000256" key="4">
    <source>
        <dbReference type="ARBA" id="ARBA00022833"/>
    </source>
</evidence>
<dbReference type="PANTHER" id="PTHR23226:SF377">
    <property type="entry name" value="ZINC FINGER AND SCAN DOMAIN-CONTAINING PROTEIN 20"/>
    <property type="match status" value="1"/>
</dbReference>
<feature type="region of interest" description="Disordered" evidence="7">
    <location>
        <begin position="625"/>
        <end position="654"/>
    </location>
</feature>
<dbReference type="PROSITE" id="PS00028">
    <property type="entry name" value="ZINC_FINGER_C2H2_1"/>
    <property type="match status" value="8"/>
</dbReference>
<keyword evidence="6" id="KW-0175">Coiled coil</keyword>
<reference evidence="11" key="2">
    <citation type="submission" date="2025-08" db="UniProtKB">
        <authorList>
            <consortium name="RefSeq"/>
        </authorList>
    </citation>
    <scope>IDENTIFICATION</scope>
</reference>
<feature type="domain" description="C2H2-type" evidence="8">
    <location>
        <begin position="422"/>
        <end position="449"/>
    </location>
</feature>
<feature type="domain" description="C2H2-type" evidence="8">
    <location>
        <begin position="534"/>
        <end position="561"/>
    </location>
</feature>
<dbReference type="PANTHER" id="PTHR23226">
    <property type="entry name" value="ZINC FINGER AND SCAN DOMAIN-CONTAINING"/>
    <property type="match status" value="1"/>
</dbReference>
<feature type="domain" description="C2H2-type" evidence="8">
    <location>
        <begin position="394"/>
        <end position="421"/>
    </location>
</feature>
<keyword evidence="3 5" id="KW-0863">Zinc-finger</keyword>
<dbReference type="SUPFAM" id="SSF57667">
    <property type="entry name" value="beta-beta-alpha zinc fingers"/>
    <property type="match status" value="4"/>
</dbReference>
<dbReference type="InterPro" id="IPR013087">
    <property type="entry name" value="Znf_C2H2_type"/>
</dbReference>
<dbReference type="SMART" id="SM00349">
    <property type="entry name" value="KRAB"/>
    <property type="match status" value="1"/>
</dbReference>
<feature type="domain" description="C2H2-type" evidence="8">
    <location>
        <begin position="506"/>
        <end position="533"/>
    </location>
</feature>
<feature type="domain" description="C2H2-type" evidence="8">
    <location>
        <begin position="450"/>
        <end position="477"/>
    </location>
</feature>
<dbReference type="Pfam" id="PF00096">
    <property type="entry name" value="zf-C2H2"/>
    <property type="match status" value="8"/>
</dbReference>
<dbReference type="Pfam" id="PF01352">
    <property type="entry name" value="KRAB"/>
    <property type="match status" value="1"/>
</dbReference>
<feature type="domain" description="KRAB" evidence="9">
    <location>
        <begin position="221"/>
        <end position="292"/>
    </location>
</feature>
<dbReference type="CDD" id="cd07765">
    <property type="entry name" value="KRAB_A-box"/>
    <property type="match status" value="1"/>
</dbReference>